<sequence length="39" mass="4120">MVNNVVVDHPLEEVAGKTKVVPVDCPMLQVARSMGVSLG</sequence>
<comment type="caution">
    <text evidence="1">The sequence shown here is derived from an EMBL/GenBank/DDBJ whole genome shotgun (WGS) entry which is preliminary data.</text>
</comment>
<gene>
    <name evidence="1" type="ORF">SDC9_194309</name>
</gene>
<evidence type="ECO:0000313" key="1">
    <source>
        <dbReference type="EMBL" id="MPN46712.1"/>
    </source>
</evidence>
<dbReference type="AlphaFoldDB" id="A0A645I7G0"/>
<reference evidence="1" key="1">
    <citation type="submission" date="2019-08" db="EMBL/GenBank/DDBJ databases">
        <authorList>
            <person name="Kucharzyk K."/>
            <person name="Murdoch R.W."/>
            <person name="Higgins S."/>
            <person name="Loffler F."/>
        </authorList>
    </citation>
    <scope>NUCLEOTIDE SEQUENCE</scope>
</reference>
<accession>A0A645I7G0</accession>
<proteinExistence type="predicted"/>
<name>A0A645I7G0_9ZZZZ</name>
<organism evidence="1">
    <name type="scientific">bioreactor metagenome</name>
    <dbReference type="NCBI Taxonomy" id="1076179"/>
    <lineage>
        <taxon>unclassified sequences</taxon>
        <taxon>metagenomes</taxon>
        <taxon>ecological metagenomes</taxon>
    </lineage>
</organism>
<protein>
    <submittedName>
        <fullName evidence="1">Uncharacterized protein</fullName>
    </submittedName>
</protein>
<dbReference type="EMBL" id="VSSQ01107608">
    <property type="protein sequence ID" value="MPN46712.1"/>
    <property type="molecule type" value="Genomic_DNA"/>
</dbReference>